<dbReference type="EMBL" id="JAVRIE010000003">
    <property type="protein sequence ID" value="MDT0582669.1"/>
    <property type="molecule type" value="Genomic_DNA"/>
</dbReference>
<dbReference type="RefSeq" id="WP_311361447.1">
    <property type="nucleotide sequence ID" value="NZ_JAVRIE010000003.1"/>
</dbReference>
<organism evidence="3 4">
    <name type="scientific">Brumicola blandensis</name>
    <dbReference type="NCBI Taxonomy" id="3075611"/>
    <lineage>
        <taxon>Bacteria</taxon>
        <taxon>Pseudomonadati</taxon>
        <taxon>Pseudomonadota</taxon>
        <taxon>Gammaproteobacteria</taxon>
        <taxon>Alteromonadales</taxon>
        <taxon>Alteromonadaceae</taxon>
        <taxon>Brumicola</taxon>
    </lineage>
</organism>
<evidence type="ECO:0000259" key="2">
    <source>
        <dbReference type="Pfam" id="PF07589"/>
    </source>
</evidence>
<gene>
    <name evidence="3" type="ORF">RM544_08955</name>
</gene>
<dbReference type="Pfam" id="PF07589">
    <property type="entry name" value="PEP-CTERM"/>
    <property type="match status" value="1"/>
</dbReference>
<dbReference type="NCBIfam" id="TIGR02595">
    <property type="entry name" value="PEP_CTERM"/>
    <property type="match status" value="1"/>
</dbReference>
<comment type="caution">
    <text evidence="3">The sequence shown here is derived from an EMBL/GenBank/DDBJ whole genome shotgun (WGS) entry which is preliminary data.</text>
</comment>
<dbReference type="Proteomes" id="UP001249020">
    <property type="component" value="Unassembled WGS sequence"/>
</dbReference>
<feature type="signal peptide" evidence="1">
    <location>
        <begin position="1"/>
        <end position="21"/>
    </location>
</feature>
<feature type="domain" description="Ice-binding protein C-terminal" evidence="2">
    <location>
        <begin position="229"/>
        <end position="251"/>
    </location>
</feature>
<keyword evidence="1" id="KW-0732">Signal</keyword>
<protein>
    <submittedName>
        <fullName evidence="3">PEP-CTERM sorting domain-containing protein</fullName>
    </submittedName>
</protein>
<evidence type="ECO:0000313" key="3">
    <source>
        <dbReference type="EMBL" id="MDT0582669.1"/>
    </source>
</evidence>
<dbReference type="AlphaFoldDB" id="A0AAW8R0W5"/>
<dbReference type="SUPFAM" id="SSF69318">
    <property type="entry name" value="Integrin alpha N-terminal domain"/>
    <property type="match status" value="1"/>
</dbReference>
<accession>A0AAW8R0W5</accession>
<name>A0AAW8R0W5_9ALTE</name>
<dbReference type="InterPro" id="IPR028994">
    <property type="entry name" value="Integrin_alpha_N"/>
</dbReference>
<evidence type="ECO:0000313" key="4">
    <source>
        <dbReference type="Proteomes" id="UP001249020"/>
    </source>
</evidence>
<proteinExistence type="predicted"/>
<keyword evidence="4" id="KW-1185">Reference proteome</keyword>
<evidence type="ECO:0000256" key="1">
    <source>
        <dbReference type="SAM" id="SignalP"/>
    </source>
</evidence>
<feature type="chain" id="PRO_5043757045" evidence="1">
    <location>
        <begin position="22"/>
        <end position="254"/>
    </location>
</feature>
<reference evidence="3 4" key="1">
    <citation type="submission" date="2023-09" db="EMBL/GenBank/DDBJ databases">
        <authorList>
            <person name="Rey-Velasco X."/>
        </authorList>
    </citation>
    <scope>NUCLEOTIDE SEQUENCE [LARGE SCALE GENOMIC DNA]</scope>
    <source>
        <strain evidence="3 4">W409</strain>
    </source>
</reference>
<dbReference type="InterPro" id="IPR013424">
    <property type="entry name" value="Ice-binding_C"/>
</dbReference>
<sequence>MNLKKLLLAASLLSATALVNATPVLTGALQNGLDNLTLDGQLDINVNDENQQYNPDEMWQIDSVSQANTVLAFELAGFASTTTFGIYDLNSSSTLELFTGPASTGFSTTLRQVGNTFLATMFDSNGFFLSQTTADFGGDQNFGFYLTTQQNNTFYSQSALNGDYNNDGIDDDHLVSFQGNDVDRLDPDNDGLYGLFSSNNFILAWEDLRFDGADRDYTDMVVMVESFVPVPEPTPLAILAVGLAGLAFTRRKTK</sequence>